<protein>
    <submittedName>
        <fullName evidence="8">FAD/NAD(P)-binding domain-containing protein</fullName>
    </submittedName>
</protein>
<feature type="non-terminal residue" evidence="8">
    <location>
        <position position="632"/>
    </location>
</feature>
<feature type="transmembrane region" description="Helical" evidence="5">
    <location>
        <begin position="531"/>
        <end position="547"/>
    </location>
</feature>
<dbReference type="SUPFAM" id="SSF51905">
    <property type="entry name" value="FAD/NAD(P)-binding domain"/>
    <property type="match status" value="1"/>
</dbReference>
<gene>
    <name evidence="8" type="ORF">K489DRAFT_333789</name>
</gene>
<dbReference type="Pfam" id="PF01494">
    <property type="entry name" value="FAD_binding_3"/>
    <property type="match status" value="1"/>
</dbReference>
<evidence type="ECO:0000313" key="7">
    <source>
        <dbReference type="Proteomes" id="UP000504637"/>
    </source>
</evidence>
<proteinExistence type="inferred from homology"/>
<dbReference type="OrthoDB" id="10029326at2759"/>
<evidence type="ECO:0000256" key="2">
    <source>
        <dbReference type="ARBA" id="ARBA00022630"/>
    </source>
</evidence>
<organism evidence="8">
    <name type="scientific">Dissoconium aciculare CBS 342.82</name>
    <dbReference type="NCBI Taxonomy" id="1314786"/>
    <lineage>
        <taxon>Eukaryota</taxon>
        <taxon>Fungi</taxon>
        <taxon>Dikarya</taxon>
        <taxon>Ascomycota</taxon>
        <taxon>Pezizomycotina</taxon>
        <taxon>Dothideomycetes</taxon>
        <taxon>Dothideomycetidae</taxon>
        <taxon>Mycosphaerellales</taxon>
        <taxon>Dissoconiaceae</taxon>
        <taxon>Dissoconium</taxon>
    </lineage>
</organism>
<dbReference type="Proteomes" id="UP000504637">
    <property type="component" value="Unplaced"/>
</dbReference>
<dbReference type="InterPro" id="IPR050562">
    <property type="entry name" value="FAD_mOase_fung"/>
</dbReference>
<evidence type="ECO:0000256" key="1">
    <source>
        <dbReference type="ARBA" id="ARBA00007992"/>
    </source>
</evidence>
<evidence type="ECO:0000256" key="5">
    <source>
        <dbReference type="SAM" id="Phobius"/>
    </source>
</evidence>
<keyword evidence="7" id="KW-1185">Reference proteome</keyword>
<dbReference type="GO" id="GO:0071949">
    <property type="term" value="F:FAD binding"/>
    <property type="evidence" value="ECO:0007669"/>
    <property type="project" value="InterPro"/>
</dbReference>
<keyword evidence="2" id="KW-0285">Flavoprotein</keyword>
<reference evidence="8" key="1">
    <citation type="submission" date="2020-01" db="EMBL/GenBank/DDBJ databases">
        <authorList>
            <consortium name="DOE Joint Genome Institute"/>
            <person name="Haridas S."/>
            <person name="Albert R."/>
            <person name="Binder M."/>
            <person name="Bloem J."/>
            <person name="Labutti K."/>
            <person name="Salamov A."/>
            <person name="Andreopoulos B."/>
            <person name="Baker S.E."/>
            <person name="Barry K."/>
            <person name="Bills G."/>
            <person name="Bluhm B.H."/>
            <person name="Cannon C."/>
            <person name="Castanera R."/>
            <person name="Culley D.E."/>
            <person name="Daum C."/>
            <person name="Ezra D."/>
            <person name="Gonzalez J.B."/>
            <person name="Henrissat B."/>
            <person name="Kuo A."/>
            <person name="Liang C."/>
            <person name="Lipzen A."/>
            <person name="Lutzoni F."/>
            <person name="Magnuson J."/>
            <person name="Mondo S."/>
            <person name="Nolan M."/>
            <person name="Ohm R."/>
            <person name="Pangilinan J."/>
            <person name="Park H.-J."/>
            <person name="Ramirez L."/>
            <person name="Alfaro M."/>
            <person name="Sun H."/>
            <person name="Tritt A."/>
            <person name="Yoshinaga Y."/>
            <person name="Zwiers L.-H."/>
            <person name="Turgeon B.G."/>
            <person name="Goodwin S.B."/>
            <person name="Spatafora J.W."/>
            <person name="Crous P.W."/>
            <person name="Grigoriev I.V."/>
        </authorList>
    </citation>
    <scope>NUCLEOTIDE SEQUENCE</scope>
    <source>
        <strain evidence="8">CBS 342.82</strain>
    </source>
</reference>
<keyword evidence="5" id="KW-1133">Transmembrane helix</keyword>
<evidence type="ECO:0000313" key="8">
    <source>
        <dbReference type="RefSeq" id="XP_033462180.1"/>
    </source>
</evidence>
<name>A0A6J3MC11_9PEZI</name>
<feature type="transmembrane region" description="Helical" evidence="5">
    <location>
        <begin position="567"/>
        <end position="588"/>
    </location>
</feature>
<comment type="similarity">
    <text evidence="1">Belongs to the paxM FAD-dependent monooxygenase family.</text>
</comment>
<evidence type="ECO:0000256" key="4">
    <source>
        <dbReference type="ARBA" id="ARBA00023002"/>
    </source>
</evidence>
<dbReference type="GO" id="GO:0004497">
    <property type="term" value="F:monooxygenase activity"/>
    <property type="evidence" value="ECO:0007669"/>
    <property type="project" value="InterPro"/>
</dbReference>
<dbReference type="PRINTS" id="PR00420">
    <property type="entry name" value="RNGMNOXGNASE"/>
</dbReference>
<feature type="transmembrane region" description="Helical" evidence="5">
    <location>
        <begin position="609"/>
        <end position="630"/>
    </location>
</feature>
<sequence>MADIKESPRVIIVGGSIAGLALANMLEQTCVDYIVLEKYQIAPQLGASIALLPNGLRILDQIGCLEALQKEVGSSDVFCQMQTRGPDGKLFMEGSQFGQAVEKRLGYLPIALERRMLIQVLYDNLKLKEKVLTNKGVVQIKQIPGRVEVITKEGEVFEGDILVGADGFHSTVRKVMWHQGKQDHPASFAIESQSASIEYSCIFGMSEMKEGFPRNTSVNGQGYGYAHLVMDGPDDTVFWFLFAQDTEKRRGLWESIPRYTDAEKDALAAKHADDKVTDTLTFGDLYRTQKMSTLQAVPEAVFEQWHNGRVITIGDAAHKFNPIGGQGGSNAIEDAAVLTTHLVNAVKACDDRRLTSEDIDAVFKKTQAERMARVQHFKNYSHTIQAINGRATALWTFIGSRIIPALGMDLAADMLCEGLRPAARVGPLRIKTPKTADPWTDELPSKPWTSLVPLNILSILISVGLTIVAFEKIAGSAAPSQDMFDPTLQFLGSPLKLIYTGVAAIDEVLRVIVIAFSDAVSWQDEGHSLQFLYLLIYLVPILVVWYVESSRKHSSWTLIAGPSVYALLMNLAGIGVIGPVYLIANALRDNTAICLSADKRAVPLAKAKWILPSILIGYGLPTLLIFSTSLGP</sequence>
<dbReference type="PANTHER" id="PTHR47356">
    <property type="entry name" value="FAD-DEPENDENT MONOOXYGENASE ASQG-RELATED"/>
    <property type="match status" value="1"/>
</dbReference>
<keyword evidence="3" id="KW-0274">FAD</keyword>
<dbReference type="AlphaFoldDB" id="A0A6J3MC11"/>
<reference evidence="8" key="3">
    <citation type="submission" date="2025-08" db="UniProtKB">
        <authorList>
            <consortium name="RefSeq"/>
        </authorList>
    </citation>
    <scope>IDENTIFICATION</scope>
    <source>
        <strain evidence="8">CBS 342.82</strain>
    </source>
</reference>
<reference evidence="8" key="2">
    <citation type="submission" date="2020-04" db="EMBL/GenBank/DDBJ databases">
        <authorList>
            <consortium name="NCBI Genome Project"/>
        </authorList>
    </citation>
    <scope>NUCLEOTIDE SEQUENCE</scope>
    <source>
        <strain evidence="8">CBS 342.82</strain>
    </source>
</reference>
<dbReference type="PANTHER" id="PTHR47356:SF2">
    <property type="entry name" value="FAD-BINDING DOMAIN-CONTAINING PROTEIN-RELATED"/>
    <property type="match status" value="1"/>
</dbReference>
<feature type="domain" description="FAD-binding" evidence="6">
    <location>
        <begin position="10"/>
        <end position="354"/>
    </location>
</feature>
<dbReference type="Gene3D" id="3.50.50.60">
    <property type="entry name" value="FAD/NAD(P)-binding domain"/>
    <property type="match status" value="1"/>
</dbReference>
<dbReference type="InterPro" id="IPR036188">
    <property type="entry name" value="FAD/NAD-bd_sf"/>
</dbReference>
<feature type="transmembrane region" description="Helical" evidence="5">
    <location>
        <begin position="451"/>
        <end position="470"/>
    </location>
</feature>
<keyword evidence="5" id="KW-0812">Transmembrane</keyword>
<evidence type="ECO:0000256" key="3">
    <source>
        <dbReference type="ARBA" id="ARBA00022827"/>
    </source>
</evidence>
<keyword evidence="4" id="KW-0560">Oxidoreductase</keyword>
<dbReference type="GeneID" id="54359975"/>
<accession>A0A6J3MC11</accession>
<dbReference type="InterPro" id="IPR002938">
    <property type="entry name" value="FAD-bd"/>
</dbReference>
<dbReference type="RefSeq" id="XP_033462180.1">
    <property type="nucleotide sequence ID" value="XM_033602175.1"/>
</dbReference>
<keyword evidence="5" id="KW-0472">Membrane</keyword>
<evidence type="ECO:0000259" key="6">
    <source>
        <dbReference type="Pfam" id="PF01494"/>
    </source>
</evidence>